<organism evidence="1">
    <name type="scientific">Medicago truncatula</name>
    <name type="common">Barrel medic</name>
    <name type="synonym">Medicago tribuloides</name>
    <dbReference type="NCBI Taxonomy" id="3880"/>
    <lineage>
        <taxon>Eukaryota</taxon>
        <taxon>Viridiplantae</taxon>
        <taxon>Streptophyta</taxon>
        <taxon>Embryophyta</taxon>
        <taxon>Tracheophyta</taxon>
        <taxon>Spermatophyta</taxon>
        <taxon>Magnoliopsida</taxon>
        <taxon>eudicotyledons</taxon>
        <taxon>Gunneridae</taxon>
        <taxon>Pentapetalae</taxon>
        <taxon>rosids</taxon>
        <taxon>fabids</taxon>
        <taxon>Fabales</taxon>
        <taxon>Fabaceae</taxon>
        <taxon>Papilionoideae</taxon>
        <taxon>50 kb inversion clade</taxon>
        <taxon>NPAAA clade</taxon>
        <taxon>Hologalegina</taxon>
        <taxon>IRL clade</taxon>
        <taxon>Trifolieae</taxon>
        <taxon>Medicago</taxon>
    </lineage>
</organism>
<reference evidence="1" key="1">
    <citation type="journal article" date="2018" name="Nat. Plants">
        <title>Whole-genome landscape of Medicago truncatula symbiotic genes.</title>
        <authorList>
            <person name="Pecrix Y."/>
            <person name="Gamas P."/>
            <person name="Carrere S."/>
        </authorList>
    </citation>
    <scope>NUCLEOTIDE SEQUENCE</scope>
    <source>
        <tissue evidence="1">Leaves</tissue>
    </source>
</reference>
<sequence length="199" mass="23555">MLRLRHECKSKYITKVNEKLTELQRSEIQKTPFKWLLSLPKKLKISENLLEELVERWDDRSGGFAIQGRIIRFTPLDVCFALGLRIIGEKMNFKNDPTSTTKAMFDNEVINVKTIYAKIINMERDEDVEKFCRLYLLLGFAEFYFPNSSVKVGGWCLKMLDDLNFIGRYNWDLNSIRCLKMFADFIYFLSIDFKLCWVT</sequence>
<evidence type="ECO:0000313" key="2">
    <source>
        <dbReference type="EMBL" id="RHN64948.1"/>
    </source>
</evidence>
<comment type="caution">
    <text evidence="1">The sequence shown here is derived from an EMBL/GenBank/DDBJ whole genome shotgun (WGS) entry which is preliminary data.</text>
</comment>
<gene>
    <name evidence="2" type="ORF">MtrunA17_Chr4g0074611</name>
    <name evidence="1" type="ORF">MtrunA17_Chr7g0265121</name>
</gene>
<dbReference type="Proteomes" id="UP000265566">
    <property type="component" value="Chromosome 4"/>
</dbReference>
<proteinExistence type="predicted"/>
<dbReference type="Proteomes" id="UP000265566">
    <property type="component" value="Chromosome 7"/>
</dbReference>
<dbReference type="Gramene" id="rna27829">
    <property type="protein sequence ID" value="RHN64948.1"/>
    <property type="gene ID" value="gene27829"/>
</dbReference>
<accession>A0A396H9T8</accession>
<protein>
    <recommendedName>
        <fullName evidence="3">Aminotransferase-like plant mobile domain-containing protein</fullName>
    </recommendedName>
</protein>
<evidence type="ECO:0000313" key="1">
    <source>
        <dbReference type="EMBL" id="RHN48564.1"/>
    </source>
</evidence>
<dbReference type="Gramene" id="rna43295">
    <property type="protein sequence ID" value="RHN48564.1"/>
    <property type="gene ID" value="gene43295"/>
</dbReference>
<dbReference type="AlphaFoldDB" id="A0A396H9T8"/>
<name>A0A396H9T8_MEDTR</name>
<dbReference type="EMBL" id="PSQE01000007">
    <property type="protein sequence ID" value="RHN48564.1"/>
    <property type="molecule type" value="Genomic_DNA"/>
</dbReference>
<dbReference type="EMBL" id="PSQE01000004">
    <property type="protein sequence ID" value="RHN64948.1"/>
    <property type="molecule type" value="Genomic_DNA"/>
</dbReference>
<evidence type="ECO:0008006" key="3">
    <source>
        <dbReference type="Google" id="ProtNLM"/>
    </source>
</evidence>